<keyword evidence="3 6" id="KW-0812">Transmembrane</keyword>
<evidence type="ECO:0000256" key="1">
    <source>
        <dbReference type="ARBA" id="ARBA00004651"/>
    </source>
</evidence>
<dbReference type="EMBL" id="PFBO01000079">
    <property type="protein sequence ID" value="PIT90413.1"/>
    <property type="molecule type" value="Genomic_DNA"/>
</dbReference>
<organism evidence="7 8">
    <name type="scientific">Candidatus Komeilibacteria bacterium CG10_big_fil_rev_8_21_14_0_10_41_13</name>
    <dbReference type="NCBI Taxonomy" id="1974476"/>
    <lineage>
        <taxon>Bacteria</taxon>
        <taxon>Candidatus Komeiliibacteriota</taxon>
    </lineage>
</organism>
<feature type="transmembrane region" description="Helical" evidence="6">
    <location>
        <begin position="358"/>
        <end position="377"/>
    </location>
</feature>
<feature type="transmembrane region" description="Helical" evidence="6">
    <location>
        <begin position="44"/>
        <end position="65"/>
    </location>
</feature>
<dbReference type="PANTHER" id="PTHR30250:SF11">
    <property type="entry name" value="O-ANTIGEN TRANSPORTER-RELATED"/>
    <property type="match status" value="1"/>
</dbReference>
<evidence type="ECO:0000256" key="3">
    <source>
        <dbReference type="ARBA" id="ARBA00022692"/>
    </source>
</evidence>
<comment type="subcellular location">
    <subcellularLocation>
        <location evidence="1">Cell membrane</location>
        <topology evidence="1">Multi-pass membrane protein</topology>
    </subcellularLocation>
</comment>
<dbReference type="AlphaFoldDB" id="A0A2M6WC77"/>
<keyword evidence="2" id="KW-1003">Cell membrane</keyword>
<dbReference type="Proteomes" id="UP000230543">
    <property type="component" value="Unassembled WGS sequence"/>
</dbReference>
<evidence type="ECO:0000256" key="6">
    <source>
        <dbReference type="SAM" id="Phobius"/>
    </source>
</evidence>
<evidence type="ECO:0000313" key="7">
    <source>
        <dbReference type="EMBL" id="PIT90413.1"/>
    </source>
</evidence>
<feature type="transmembrane region" description="Helical" evidence="6">
    <location>
        <begin position="85"/>
        <end position="108"/>
    </location>
</feature>
<protein>
    <submittedName>
        <fullName evidence="7">Uncharacterized protein</fullName>
    </submittedName>
</protein>
<feature type="transmembrane region" description="Helical" evidence="6">
    <location>
        <begin position="12"/>
        <end position="32"/>
    </location>
</feature>
<feature type="transmembrane region" description="Helical" evidence="6">
    <location>
        <begin position="440"/>
        <end position="458"/>
    </location>
</feature>
<dbReference type="CDD" id="cd13128">
    <property type="entry name" value="MATE_Wzx_like"/>
    <property type="match status" value="1"/>
</dbReference>
<dbReference type="Pfam" id="PF01943">
    <property type="entry name" value="Polysacc_synt"/>
    <property type="match status" value="1"/>
</dbReference>
<feature type="transmembrane region" description="Helical" evidence="6">
    <location>
        <begin position="295"/>
        <end position="318"/>
    </location>
</feature>
<feature type="transmembrane region" description="Helical" evidence="6">
    <location>
        <begin position="144"/>
        <end position="166"/>
    </location>
</feature>
<keyword evidence="4 6" id="KW-1133">Transmembrane helix</keyword>
<feature type="transmembrane region" description="Helical" evidence="6">
    <location>
        <begin position="254"/>
        <end position="274"/>
    </location>
</feature>
<evidence type="ECO:0000256" key="4">
    <source>
        <dbReference type="ARBA" id="ARBA00022989"/>
    </source>
</evidence>
<dbReference type="PANTHER" id="PTHR30250">
    <property type="entry name" value="PST FAMILY PREDICTED COLANIC ACID TRANSPORTER"/>
    <property type="match status" value="1"/>
</dbReference>
<name>A0A2M6WC77_9BACT</name>
<gene>
    <name evidence="7" type="ORF">COU22_02320</name>
</gene>
<feature type="transmembrane region" description="Helical" evidence="6">
    <location>
        <begin position="172"/>
        <end position="192"/>
    </location>
</feature>
<feature type="transmembrane region" description="Helical" evidence="6">
    <location>
        <begin position="383"/>
        <end position="405"/>
    </location>
</feature>
<accession>A0A2M6WC77</accession>
<dbReference type="GO" id="GO:0005886">
    <property type="term" value="C:plasma membrane"/>
    <property type="evidence" value="ECO:0007669"/>
    <property type="project" value="UniProtKB-SubCell"/>
</dbReference>
<evidence type="ECO:0000256" key="2">
    <source>
        <dbReference type="ARBA" id="ARBA00022475"/>
    </source>
</evidence>
<evidence type="ECO:0000313" key="8">
    <source>
        <dbReference type="Proteomes" id="UP000230543"/>
    </source>
</evidence>
<feature type="transmembrane region" description="Helical" evidence="6">
    <location>
        <begin position="417"/>
        <end position="434"/>
    </location>
</feature>
<dbReference type="InterPro" id="IPR050833">
    <property type="entry name" value="Poly_Biosynth_Transport"/>
</dbReference>
<feature type="transmembrane region" description="Helical" evidence="6">
    <location>
        <begin position="330"/>
        <end position="351"/>
    </location>
</feature>
<reference evidence="8" key="1">
    <citation type="submission" date="2017-09" db="EMBL/GenBank/DDBJ databases">
        <title>Depth-based differentiation of microbial function through sediment-hosted aquifers and enrichment of novel symbionts in the deep terrestrial subsurface.</title>
        <authorList>
            <person name="Probst A.J."/>
            <person name="Ladd B."/>
            <person name="Jarett J.K."/>
            <person name="Geller-Mcgrath D.E."/>
            <person name="Sieber C.M.K."/>
            <person name="Emerson J.B."/>
            <person name="Anantharaman K."/>
            <person name="Thomas B.C."/>
            <person name="Malmstrom R."/>
            <person name="Stieglmeier M."/>
            <person name="Klingl A."/>
            <person name="Woyke T."/>
            <person name="Ryan C.M."/>
            <person name="Banfield J.F."/>
        </authorList>
    </citation>
    <scope>NUCLEOTIDE SEQUENCE [LARGE SCALE GENOMIC DNA]</scope>
</reference>
<comment type="caution">
    <text evidence="7">The sequence shown here is derived from an EMBL/GenBank/DDBJ whole genome shotgun (WGS) entry which is preliminary data.</text>
</comment>
<dbReference type="InterPro" id="IPR002797">
    <property type="entry name" value="Polysacc_synth"/>
</dbReference>
<proteinExistence type="predicted"/>
<feature type="transmembrane region" description="Helical" evidence="6">
    <location>
        <begin position="218"/>
        <end position="242"/>
    </location>
</feature>
<feature type="transmembrane region" description="Helical" evidence="6">
    <location>
        <begin position="114"/>
        <end position="132"/>
    </location>
</feature>
<evidence type="ECO:0000256" key="5">
    <source>
        <dbReference type="ARBA" id="ARBA00023136"/>
    </source>
</evidence>
<sequence>MSLTQSIAKNTFWQVVGKIIGTFIGVVTIGLLTRYLGREGFGHYTTAMAFMQFFGVLLDMGLYLICLKEISAKPDQESYIYNNILTLRIITALLFLGGACLLIFAFPYPSIVKWSAVILSLTFFFMSLVQVITSLFQKYLRMDLVALAETLGRIGLLILTLLFVYWQIGLPWLMLTAVANTFIYFIIIALLAKKYLKTFSLAFDFDYWKIVLQKTWPIAVGIALNLVYFRADTIILSLYHSAEVVGLYGAPYKILEVIATFPHMFMGLITPLLTAAWISKNLEGFKNIMQRTFDFFIILIVPMILGAIPLAGGIMKLIAGDEFIASGQILPALILATGLIFLGTMFTYTLVVLDQQKAMLKFFLIAAVLSLIGYFVFIPTYAYFGAAWVTVIIEAFITFSALYLTYKFTKLRLNLKVIYKSLTAGLVMMLALYYLYSLPILLLIMLAVIIYGAIMWLIKGVDRKLINAIFKG</sequence>
<keyword evidence="5 6" id="KW-0472">Membrane</keyword>